<dbReference type="PANTHER" id="PTHR13903:SF8">
    <property type="entry name" value="PIRIN"/>
    <property type="match status" value="1"/>
</dbReference>
<dbReference type="AlphaFoldDB" id="A0A1G7U9X4"/>
<name>A0A1G7U9X4_9GAMM</name>
<dbReference type="OrthoDB" id="9780903at2"/>
<evidence type="ECO:0000259" key="6">
    <source>
        <dbReference type="Pfam" id="PF05726"/>
    </source>
</evidence>
<evidence type="ECO:0000256" key="3">
    <source>
        <dbReference type="RuleBase" id="RU003457"/>
    </source>
</evidence>
<evidence type="ECO:0000313" key="8">
    <source>
        <dbReference type="Proteomes" id="UP000198641"/>
    </source>
</evidence>
<dbReference type="InterPro" id="IPR003829">
    <property type="entry name" value="Pirin_N_dom"/>
</dbReference>
<keyword evidence="2" id="KW-0479">Metal-binding</keyword>
<evidence type="ECO:0008006" key="9">
    <source>
        <dbReference type="Google" id="ProtNLM"/>
    </source>
</evidence>
<feature type="domain" description="Pirin C-terminal" evidence="6">
    <location>
        <begin position="187"/>
        <end position="284"/>
    </location>
</feature>
<organism evidence="7 8">
    <name type="scientific">Onishia taeanensis</name>
    <dbReference type="NCBI Taxonomy" id="284577"/>
    <lineage>
        <taxon>Bacteria</taxon>
        <taxon>Pseudomonadati</taxon>
        <taxon>Pseudomonadota</taxon>
        <taxon>Gammaproteobacteria</taxon>
        <taxon>Oceanospirillales</taxon>
        <taxon>Halomonadaceae</taxon>
        <taxon>Onishia</taxon>
    </lineage>
</organism>
<dbReference type="CDD" id="cd02247">
    <property type="entry name" value="cupin_pirin_C"/>
    <property type="match status" value="1"/>
</dbReference>
<dbReference type="Pfam" id="PF02678">
    <property type="entry name" value="Pirin"/>
    <property type="match status" value="1"/>
</dbReference>
<feature type="binding site" evidence="2">
    <location>
        <position position="111"/>
    </location>
    <ligand>
        <name>Fe cation</name>
        <dbReference type="ChEBI" id="CHEBI:24875"/>
    </ligand>
</feature>
<comment type="similarity">
    <text evidence="1 3">Belongs to the pirin family.</text>
</comment>
<dbReference type="EMBL" id="FNCI01000013">
    <property type="protein sequence ID" value="SDG44081.1"/>
    <property type="molecule type" value="Genomic_DNA"/>
</dbReference>
<evidence type="ECO:0000256" key="4">
    <source>
        <dbReference type="SAM" id="MobiDB-lite"/>
    </source>
</evidence>
<dbReference type="STRING" id="284577.SAMN05216571_11392"/>
<feature type="binding site" evidence="2">
    <location>
        <position position="67"/>
    </location>
    <ligand>
        <name>Fe cation</name>
        <dbReference type="ChEBI" id="CHEBI:24875"/>
    </ligand>
</feature>
<dbReference type="RefSeq" id="WP_092527820.1">
    <property type="nucleotide sequence ID" value="NZ_FNCI01000013.1"/>
</dbReference>
<dbReference type="InterPro" id="IPR011051">
    <property type="entry name" value="RmlC_Cupin_sf"/>
</dbReference>
<feature type="region of interest" description="Disordered" evidence="4">
    <location>
        <begin position="1"/>
        <end position="29"/>
    </location>
</feature>
<dbReference type="InterPro" id="IPR014710">
    <property type="entry name" value="RmlC-like_jellyroll"/>
</dbReference>
<evidence type="ECO:0000256" key="2">
    <source>
        <dbReference type="PIRSR" id="PIRSR006232-1"/>
    </source>
</evidence>
<keyword evidence="8" id="KW-1185">Reference proteome</keyword>
<sequence>MSATHDTQGSDRRIERRLAAQPSQDGDGVKIKRLHDFGGGLDPFLMLDELGSDRPDDYIGGFPPHPHRGIQTLTYVIHGGLTHEDHLGHSSTIEAGDAQWMHTGRGIIHSEMPLTDHQGLHAFQLWLSLASRDKLSPATYRDVKAAEMPHLTQDGARLTALGGHWQTSNGEAIDGPLEALAGQGAVAHLHLDEGASLALEADAPTLLAYVFDGTVAIAGESVSAGELVRLSKGDSLSLSSPNGAQALLLAGTPHREPIAHYGPFVMNSEAELQQALRDYRDGTLTG</sequence>
<dbReference type="PIRSF" id="PIRSF006232">
    <property type="entry name" value="Pirin"/>
    <property type="match status" value="1"/>
</dbReference>
<dbReference type="Pfam" id="PF05726">
    <property type="entry name" value="Pirin_C"/>
    <property type="match status" value="1"/>
</dbReference>
<comment type="cofactor">
    <cofactor evidence="2">
        <name>Fe cation</name>
        <dbReference type="ChEBI" id="CHEBI:24875"/>
    </cofactor>
    <text evidence="2">Binds 1 Fe cation per subunit.</text>
</comment>
<protein>
    <recommendedName>
        <fullName evidence="9">Pirin N-terminal domain-containing protein</fullName>
    </recommendedName>
</protein>
<feature type="binding site" evidence="2">
    <location>
        <position position="65"/>
    </location>
    <ligand>
        <name>Fe cation</name>
        <dbReference type="ChEBI" id="CHEBI:24875"/>
    </ligand>
</feature>
<dbReference type="CDD" id="cd02909">
    <property type="entry name" value="cupin_pirin_N"/>
    <property type="match status" value="1"/>
</dbReference>
<dbReference type="InterPro" id="IPR008778">
    <property type="entry name" value="Pirin_C_dom"/>
</dbReference>
<feature type="domain" description="Pirin N-terminal" evidence="5">
    <location>
        <begin position="41"/>
        <end position="127"/>
    </location>
</feature>
<dbReference type="GO" id="GO:0046872">
    <property type="term" value="F:metal ion binding"/>
    <property type="evidence" value="ECO:0007669"/>
    <property type="project" value="UniProtKB-KW"/>
</dbReference>
<feature type="binding site" evidence="2">
    <location>
        <position position="109"/>
    </location>
    <ligand>
        <name>Fe cation</name>
        <dbReference type="ChEBI" id="CHEBI:24875"/>
    </ligand>
</feature>
<feature type="compositionally biased region" description="Basic and acidic residues" evidence="4">
    <location>
        <begin position="8"/>
        <end position="18"/>
    </location>
</feature>
<dbReference type="Proteomes" id="UP000198641">
    <property type="component" value="Unassembled WGS sequence"/>
</dbReference>
<gene>
    <name evidence="7" type="ORF">SAMN05216571_11392</name>
</gene>
<evidence type="ECO:0000259" key="5">
    <source>
        <dbReference type="Pfam" id="PF02678"/>
    </source>
</evidence>
<dbReference type="Gene3D" id="2.60.120.10">
    <property type="entry name" value="Jelly Rolls"/>
    <property type="match status" value="2"/>
</dbReference>
<evidence type="ECO:0000256" key="1">
    <source>
        <dbReference type="ARBA" id="ARBA00008416"/>
    </source>
</evidence>
<dbReference type="SUPFAM" id="SSF51182">
    <property type="entry name" value="RmlC-like cupins"/>
    <property type="match status" value="1"/>
</dbReference>
<accession>A0A1G7U9X4</accession>
<keyword evidence="2" id="KW-0408">Iron</keyword>
<evidence type="ECO:0000313" key="7">
    <source>
        <dbReference type="EMBL" id="SDG44081.1"/>
    </source>
</evidence>
<dbReference type="InterPro" id="IPR012093">
    <property type="entry name" value="Pirin"/>
</dbReference>
<dbReference type="PANTHER" id="PTHR13903">
    <property type="entry name" value="PIRIN-RELATED"/>
    <property type="match status" value="1"/>
</dbReference>
<proteinExistence type="inferred from homology"/>
<reference evidence="7 8" key="1">
    <citation type="submission" date="2016-10" db="EMBL/GenBank/DDBJ databases">
        <authorList>
            <person name="de Groot N.N."/>
        </authorList>
    </citation>
    <scope>NUCLEOTIDE SEQUENCE [LARGE SCALE GENOMIC DNA]</scope>
    <source>
        <strain evidence="7 8">BH539</strain>
    </source>
</reference>